<feature type="region of interest" description="Disordered" evidence="1">
    <location>
        <begin position="39"/>
        <end position="66"/>
    </location>
</feature>
<reference evidence="2 3" key="1">
    <citation type="submission" date="2024-03" db="EMBL/GenBank/DDBJ databases">
        <title>Human intestinal bacterial collection.</title>
        <authorList>
            <person name="Pauvert C."/>
            <person name="Hitch T.C.A."/>
            <person name="Clavel T."/>
        </authorList>
    </citation>
    <scope>NUCLEOTIDE SEQUENCE [LARGE SCALE GENOMIC DNA]</scope>
    <source>
        <strain evidence="2 3">CLA-AA-H190</strain>
    </source>
</reference>
<evidence type="ECO:0000313" key="3">
    <source>
        <dbReference type="Proteomes" id="UP001469749"/>
    </source>
</evidence>
<proteinExistence type="predicted"/>
<protein>
    <submittedName>
        <fullName evidence="2">Uncharacterized protein</fullName>
    </submittedName>
</protein>
<evidence type="ECO:0000313" key="2">
    <source>
        <dbReference type="EMBL" id="MEQ2364561.1"/>
    </source>
</evidence>
<comment type="caution">
    <text evidence="2">The sequence shown here is derived from an EMBL/GenBank/DDBJ whole genome shotgun (WGS) entry which is preliminary data.</text>
</comment>
<organism evidence="2 3">
    <name type="scientific">Coprococcus intestinihominis</name>
    <dbReference type="NCBI Taxonomy" id="3133154"/>
    <lineage>
        <taxon>Bacteria</taxon>
        <taxon>Bacillati</taxon>
        <taxon>Bacillota</taxon>
        <taxon>Clostridia</taxon>
        <taxon>Lachnospirales</taxon>
        <taxon>Lachnospiraceae</taxon>
        <taxon>Coprococcus</taxon>
    </lineage>
</organism>
<dbReference type="EMBL" id="JBBMEK010000046">
    <property type="protein sequence ID" value="MEQ2364561.1"/>
    <property type="molecule type" value="Genomic_DNA"/>
</dbReference>
<gene>
    <name evidence="2" type="ORF">WMO25_05545</name>
</gene>
<name>A0ABV1B4U2_9FIRM</name>
<evidence type="ECO:0000256" key="1">
    <source>
        <dbReference type="SAM" id="MobiDB-lite"/>
    </source>
</evidence>
<dbReference type="RefSeq" id="WP_349084517.1">
    <property type="nucleotide sequence ID" value="NZ_JBBMEK010000046.1"/>
</dbReference>
<keyword evidence="3" id="KW-1185">Reference proteome</keyword>
<accession>A0ABV1B4U2</accession>
<dbReference type="Proteomes" id="UP001469749">
    <property type="component" value="Unassembled WGS sequence"/>
</dbReference>
<sequence length="66" mass="7678">MSDEIGEIALMFCTGGDNMGQIANRMLIEAIFKAKEKLKEKRKTKIENSQKMMENRRNRLSKSKEK</sequence>